<organism evidence="1 2">
    <name type="scientific">Bacillus wiedmannii</name>
    <dbReference type="NCBI Taxonomy" id="1890302"/>
    <lineage>
        <taxon>Bacteria</taxon>
        <taxon>Bacillati</taxon>
        <taxon>Bacillota</taxon>
        <taxon>Bacilli</taxon>
        <taxon>Bacillales</taxon>
        <taxon>Bacillaceae</taxon>
        <taxon>Bacillus</taxon>
        <taxon>Bacillus cereus group</taxon>
    </lineage>
</organism>
<gene>
    <name evidence="1" type="ORF">FC699_33375</name>
</gene>
<keyword evidence="1" id="KW-0067">ATP-binding</keyword>
<evidence type="ECO:0000313" key="1">
    <source>
        <dbReference type="EMBL" id="TKI81994.1"/>
    </source>
</evidence>
<dbReference type="AlphaFoldDB" id="A0A4U3A2M5"/>
<keyword evidence="1" id="KW-0547">Nucleotide-binding</keyword>
<dbReference type="EMBL" id="SZON01003088">
    <property type="protein sequence ID" value="TKI81994.1"/>
    <property type="molecule type" value="Genomic_DNA"/>
</dbReference>
<reference evidence="1 2" key="1">
    <citation type="journal article" date="2019" name="Environ. Microbiol.">
        <title>An active ?-lactamase is a part of an orchestrated cell wall stress resistance network of Bacillus subtilis and related rhizosphere species.</title>
        <authorList>
            <person name="Bucher T."/>
            <person name="Keren-Paz A."/>
            <person name="Hausser J."/>
            <person name="Olender T."/>
            <person name="Cytryn E."/>
            <person name="Kolodkin-Gal I."/>
        </authorList>
    </citation>
    <scope>NUCLEOTIDE SEQUENCE [LARGE SCALE GENOMIC DNA]</scope>
    <source>
        <strain evidence="1 2">I5</strain>
    </source>
</reference>
<sequence>NSIETLFNKEVVIEKPSLEDIMYFMKKGESRCLI</sequence>
<accession>A0A4U3A2M5</accession>
<feature type="non-terminal residue" evidence="1">
    <location>
        <position position="1"/>
    </location>
</feature>
<dbReference type="GO" id="GO:0005524">
    <property type="term" value="F:ATP binding"/>
    <property type="evidence" value="ECO:0007669"/>
    <property type="project" value="UniProtKB-KW"/>
</dbReference>
<comment type="caution">
    <text evidence="1">The sequence shown here is derived from an EMBL/GenBank/DDBJ whole genome shotgun (WGS) entry which is preliminary data.</text>
</comment>
<proteinExistence type="predicted"/>
<name>A0A4U3A2M5_9BACI</name>
<evidence type="ECO:0000313" key="2">
    <source>
        <dbReference type="Proteomes" id="UP000305222"/>
    </source>
</evidence>
<protein>
    <submittedName>
        <fullName evidence="1">ABC transporter ATP-binding protein</fullName>
    </submittedName>
</protein>
<dbReference type="Proteomes" id="UP000305222">
    <property type="component" value="Unassembled WGS sequence"/>
</dbReference>